<keyword evidence="2" id="KW-1185">Reference proteome</keyword>
<gene>
    <name evidence="1" type="ORF">ACFOUV_02955</name>
</gene>
<name>A0ABV8GVB6_9BACI</name>
<protein>
    <submittedName>
        <fullName evidence="1">DUF2624 domain-containing protein</fullName>
    </submittedName>
</protein>
<evidence type="ECO:0000313" key="2">
    <source>
        <dbReference type="Proteomes" id="UP001595772"/>
    </source>
</evidence>
<organism evidence="1 2">
    <name type="scientific">Oceanobacillus longus</name>
    <dbReference type="NCBI Taxonomy" id="930120"/>
    <lineage>
        <taxon>Bacteria</taxon>
        <taxon>Bacillati</taxon>
        <taxon>Bacillota</taxon>
        <taxon>Bacilli</taxon>
        <taxon>Bacillales</taxon>
        <taxon>Bacillaceae</taxon>
        <taxon>Oceanobacillus</taxon>
    </lineage>
</organism>
<sequence>MSMFIKEMVKNKLKNIRTEELLHYSKQYGFKISEKQARLITEYLRKNSPDPFDEASRDVMFQQLAVITDKETAKQAQKLFDEIIRSYGLQHLFD</sequence>
<dbReference type="Pfam" id="PF11116">
    <property type="entry name" value="DUF2624"/>
    <property type="match status" value="1"/>
</dbReference>
<evidence type="ECO:0000313" key="1">
    <source>
        <dbReference type="EMBL" id="MFC4022776.1"/>
    </source>
</evidence>
<dbReference type="RefSeq" id="WP_379495273.1">
    <property type="nucleotide sequence ID" value="NZ_JBHSAO010000001.1"/>
</dbReference>
<comment type="caution">
    <text evidence="1">The sequence shown here is derived from an EMBL/GenBank/DDBJ whole genome shotgun (WGS) entry which is preliminary data.</text>
</comment>
<reference evidence="2" key="1">
    <citation type="journal article" date="2019" name="Int. J. Syst. Evol. Microbiol.">
        <title>The Global Catalogue of Microorganisms (GCM) 10K type strain sequencing project: providing services to taxonomists for standard genome sequencing and annotation.</title>
        <authorList>
            <consortium name="The Broad Institute Genomics Platform"/>
            <consortium name="The Broad Institute Genome Sequencing Center for Infectious Disease"/>
            <person name="Wu L."/>
            <person name="Ma J."/>
        </authorList>
    </citation>
    <scope>NUCLEOTIDE SEQUENCE [LARGE SCALE GENOMIC DNA]</scope>
    <source>
        <strain evidence="2">IBRC-M 10703</strain>
    </source>
</reference>
<proteinExistence type="predicted"/>
<dbReference type="Proteomes" id="UP001595772">
    <property type="component" value="Unassembled WGS sequence"/>
</dbReference>
<accession>A0ABV8GVB6</accession>
<dbReference type="InterPro" id="IPR020277">
    <property type="entry name" value="DUF2624"/>
</dbReference>
<dbReference type="EMBL" id="JBHSAO010000001">
    <property type="protein sequence ID" value="MFC4022776.1"/>
    <property type="molecule type" value="Genomic_DNA"/>
</dbReference>